<feature type="compositionally biased region" description="Polar residues" evidence="1">
    <location>
        <begin position="167"/>
        <end position="184"/>
    </location>
</feature>
<proteinExistence type="predicted"/>
<keyword evidence="2" id="KW-0614">Plasmid</keyword>
<accession>A0AB38RM93</accession>
<sequence length="192" mass="19508">MTRTAERRHVPRSAGRTQRLRVGSRIAGTLVAASALMLIVSCSAGTDPDGADLSTTSDAAATTTSAPVSSSTPQSGSAPTALPNGAGESGQPGPATAVPPISPAQLTPEIRSEQGRCTDQINYAGDPRSNAEINSIGESTGTCPQPIEDDRRCTDQINYAGDPRSNAEINSIGESTGTCPQPINSAPAPPTP</sequence>
<feature type="region of interest" description="Disordered" evidence="1">
    <location>
        <begin position="48"/>
        <end position="192"/>
    </location>
</feature>
<feature type="compositionally biased region" description="Polar residues" evidence="1">
    <location>
        <begin position="131"/>
        <end position="143"/>
    </location>
</feature>
<feature type="compositionally biased region" description="Low complexity" evidence="1">
    <location>
        <begin position="54"/>
        <end position="81"/>
    </location>
</feature>
<evidence type="ECO:0000313" key="2">
    <source>
        <dbReference type="EMBL" id="UPU46204.1"/>
    </source>
</evidence>
<evidence type="ECO:0000313" key="3">
    <source>
        <dbReference type="Proteomes" id="UP000831484"/>
    </source>
</evidence>
<keyword evidence="3" id="KW-1185">Reference proteome</keyword>
<gene>
    <name evidence="2" type="ORF">M0639_29590</name>
</gene>
<dbReference type="RefSeq" id="WP_064075781.1">
    <property type="nucleotide sequence ID" value="NZ_CP096564.1"/>
</dbReference>
<dbReference type="EMBL" id="CP096564">
    <property type="protein sequence ID" value="UPU46204.1"/>
    <property type="molecule type" value="Genomic_DNA"/>
</dbReference>
<dbReference type="AlphaFoldDB" id="A0AB38RM93"/>
<organism evidence="2 3">
    <name type="scientific">Rhodococcus qingshengii JCM 15477</name>
    <dbReference type="NCBI Taxonomy" id="1303681"/>
    <lineage>
        <taxon>Bacteria</taxon>
        <taxon>Bacillati</taxon>
        <taxon>Actinomycetota</taxon>
        <taxon>Actinomycetes</taxon>
        <taxon>Mycobacteriales</taxon>
        <taxon>Nocardiaceae</taxon>
        <taxon>Rhodococcus</taxon>
        <taxon>Rhodococcus erythropolis group</taxon>
    </lineage>
</organism>
<reference evidence="3" key="1">
    <citation type="journal article" date="2022" name="Environ. Microbiol.">
        <title>Functional analysis, diversity, and distribution of carbendazim hydrolases MheI and CbmA, responsible for the initial step in carbendazim degradation.</title>
        <authorList>
            <person name="Zhang M."/>
            <person name="Bai X."/>
            <person name="Li Q."/>
            <person name="Zhang L."/>
            <person name="Zhu Q."/>
            <person name="Gao S."/>
            <person name="Ke Z."/>
            <person name="Jiang M."/>
            <person name="Hu J."/>
            <person name="Qiu J."/>
            <person name="Hong Q."/>
        </authorList>
    </citation>
    <scope>NUCLEOTIDE SEQUENCE [LARGE SCALE GENOMIC DNA]</scope>
    <source>
        <strain evidence="3">djl-6</strain>
    </source>
</reference>
<geneLocation type="plasmid" evidence="2 3">
    <name>pdjl-6-1</name>
</geneLocation>
<dbReference type="Proteomes" id="UP000831484">
    <property type="component" value="Plasmid pdjl-6-1"/>
</dbReference>
<evidence type="ECO:0000256" key="1">
    <source>
        <dbReference type="SAM" id="MobiDB-lite"/>
    </source>
</evidence>
<name>A0AB38RM93_RHOSG</name>
<protein>
    <recommendedName>
        <fullName evidence="4">Secreted protein</fullName>
    </recommendedName>
</protein>
<evidence type="ECO:0008006" key="4">
    <source>
        <dbReference type="Google" id="ProtNLM"/>
    </source>
</evidence>